<evidence type="ECO:0000256" key="6">
    <source>
        <dbReference type="ARBA" id="ARBA00035673"/>
    </source>
</evidence>
<evidence type="ECO:0000256" key="8">
    <source>
        <dbReference type="ARBA" id="ARBA00049560"/>
    </source>
</evidence>
<reference evidence="10 11" key="1">
    <citation type="journal article" date="2008" name="Nature">
        <title>The Trichoplax genome and the nature of placozoans.</title>
        <authorList>
            <person name="Srivastava M."/>
            <person name="Begovic E."/>
            <person name="Chapman J."/>
            <person name="Putnam N.H."/>
            <person name="Hellsten U."/>
            <person name="Kawashima T."/>
            <person name="Kuo A."/>
            <person name="Mitros T."/>
            <person name="Salamov A."/>
            <person name="Carpenter M.L."/>
            <person name="Signorovitch A.Y."/>
            <person name="Moreno M.A."/>
            <person name="Kamm K."/>
            <person name="Grimwood J."/>
            <person name="Schmutz J."/>
            <person name="Shapiro H."/>
            <person name="Grigoriev I.V."/>
            <person name="Buss L.W."/>
            <person name="Schierwater B."/>
            <person name="Dellaporta S.L."/>
            <person name="Rokhsar D.S."/>
        </authorList>
    </citation>
    <scope>NUCLEOTIDE SEQUENCE [LARGE SCALE GENOMIC DNA]</scope>
    <source>
        <strain evidence="10 11">Grell-BS-1999</strain>
    </source>
</reference>
<evidence type="ECO:0000256" key="1">
    <source>
        <dbReference type="ARBA" id="ARBA00004141"/>
    </source>
</evidence>
<feature type="transmembrane region" description="Helical" evidence="9">
    <location>
        <begin position="139"/>
        <end position="155"/>
    </location>
</feature>
<dbReference type="AlphaFoldDB" id="B3S2C7"/>
<feature type="transmembrane region" description="Helical" evidence="9">
    <location>
        <begin position="88"/>
        <end position="106"/>
    </location>
</feature>
<dbReference type="PANTHER" id="PTHR31885:SF6">
    <property type="entry name" value="GH04784P"/>
    <property type="match status" value="1"/>
</dbReference>
<organism evidence="10 11">
    <name type="scientific">Trichoplax adhaerens</name>
    <name type="common">Trichoplax reptans</name>
    <dbReference type="NCBI Taxonomy" id="10228"/>
    <lineage>
        <taxon>Eukaryota</taxon>
        <taxon>Metazoa</taxon>
        <taxon>Placozoa</taxon>
        <taxon>Uniplacotomia</taxon>
        <taxon>Trichoplacea</taxon>
        <taxon>Trichoplacidae</taxon>
        <taxon>Trichoplax</taxon>
    </lineage>
</organism>
<dbReference type="RefSeq" id="XP_002113985.1">
    <property type="nucleotide sequence ID" value="XM_002113949.1"/>
</dbReference>
<dbReference type="GO" id="GO:0016020">
    <property type="term" value="C:membrane"/>
    <property type="evidence" value="ECO:0000318"/>
    <property type="project" value="GO_Central"/>
</dbReference>
<comment type="catalytic activity">
    <reaction evidence="8">
        <text>a 1-O-(1Z-alkenyl)-sn-glycero-3-phosphocholine + H2O = a 2,3-saturated aldehyde + sn-glycerol 3-phosphocholine</text>
        <dbReference type="Rhea" id="RHEA:22544"/>
        <dbReference type="ChEBI" id="CHEBI:15377"/>
        <dbReference type="ChEBI" id="CHEBI:16870"/>
        <dbReference type="ChEBI" id="CHEBI:73359"/>
        <dbReference type="ChEBI" id="CHEBI:77287"/>
        <dbReference type="EC" id="3.3.2.2"/>
    </reaction>
</comment>
<keyword evidence="11" id="KW-1185">Reference proteome</keyword>
<feature type="transmembrane region" description="Helical" evidence="9">
    <location>
        <begin position="112"/>
        <end position="132"/>
    </location>
</feature>
<feature type="transmembrane region" description="Helical" evidence="9">
    <location>
        <begin position="161"/>
        <end position="181"/>
    </location>
</feature>
<comment type="catalytic activity">
    <reaction evidence="7">
        <text>a 1-O-(1Z-alkenyl)-sn-glycero-3-phosphoethanolamine + H2O = a 2,3-saturated aldehyde + sn-glycero-3-phosphoethanolamine</text>
        <dbReference type="Rhea" id="RHEA:16905"/>
        <dbReference type="ChEBI" id="CHEBI:15377"/>
        <dbReference type="ChEBI" id="CHEBI:73359"/>
        <dbReference type="ChEBI" id="CHEBI:77288"/>
        <dbReference type="ChEBI" id="CHEBI:143890"/>
        <dbReference type="EC" id="3.3.2.2"/>
    </reaction>
</comment>
<proteinExistence type="inferred from homology"/>
<dbReference type="OMA" id="LMFGITH"/>
<dbReference type="PhylomeDB" id="B3S2C7"/>
<evidence type="ECO:0000256" key="9">
    <source>
        <dbReference type="SAM" id="Phobius"/>
    </source>
</evidence>
<evidence type="ECO:0000256" key="2">
    <source>
        <dbReference type="ARBA" id="ARBA00007375"/>
    </source>
</evidence>
<comment type="similarity">
    <text evidence="2">Belongs to the TMEM86 family.</text>
</comment>
<dbReference type="GO" id="GO:0047408">
    <property type="term" value="F:alkenylglycerophosphocholine hydrolase activity"/>
    <property type="evidence" value="ECO:0007669"/>
    <property type="project" value="UniProtKB-EC"/>
</dbReference>
<feature type="transmembrane region" description="Helical" evidence="9">
    <location>
        <begin position="57"/>
        <end position="76"/>
    </location>
</feature>
<dbReference type="InterPro" id="IPR012506">
    <property type="entry name" value="TMEM86B-like"/>
</dbReference>
<dbReference type="STRING" id="10228.B3S2C7"/>
<comment type="subcellular location">
    <subcellularLocation>
        <location evidence="1">Membrane</location>
        <topology evidence="1">Multi-pass membrane protein</topology>
    </subcellularLocation>
</comment>
<dbReference type="GeneID" id="6755517"/>
<evidence type="ECO:0000313" key="11">
    <source>
        <dbReference type="Proteomes" id="UP000009022"/>
    </source>
</evidence>
<evidence type="ECO:0000313" key="10">
    <source>
        <dbReference type="EMBL" id="EDV23075.1"/>
    </source>
</evidence>
<sequence>MANHGNHCNDISCHNCYIPHTTAPIHVFKNVAPKLVPFTKFVCIYFVAWTPYENPNLYAAIIKCLPILALFAFVCLQHTTNYEESKYRYCVLLGLLLSCVGDFLLIWEELFGYGVCFFGCAHIAYICGFGWLEPFNVRLGIGIYALGILTYLLVLPVLPQVVAIVTGLYCITISTAAWRAVARVEFTWEIWKWTKLFAAIGTVLFCISDTMIVFSMFRGWSLPGNFQRGIVMSTYYTAQLGIALSAVNHQKLLMESLALQKPRTD</sequence>
<evidence type="ECO:0000256" key="4">
    <source>
        <dbReference type="ARBA" id="ARBA00022989"/>
    </source>
</evidence>
<dbReference type="EMBL" id="DS985247">
    <property type="protein sequence ID" value="EDV23075.1"/>
    <property type="molecule type" value="Genomic_DNA"/>
</dbReference>
<protein>
    <recommendedName>
        <fullName evidence="6">lysoplasmalogenase</fullName>
        <ecNumber evidence="6">3.3.2.2</ecNumber>
    </recommendedName>
</protein>
<dbReference type="OrthoDB" id="2133758at2759"/>
<gene>
    <name evidence="10" type="ORF">TRIADDRAFT_57975</name>
</gene>
<dbReference type="PANTHER" id="PTHR31885">
    <property type="entry name" value="GH04784P"/>
    <property type="match status" value="1"/>
</dbReference>
<feature type="transmembrane region" description="Helical" evidence="9">
    <location>
        <begin position="193"/>
        <end position="217"/>
    </location>
</feature>
<evidence type="ECO:0000256" key="7">
    <source>
        <dbReference type="ARBA" id="ARBA00049458"/>
    </source>
</evidence>
<dbReference type="EC" id="3.3.2.2" evidence="6"/>
<dbReference type="KEGG" id="tad:TRIADDRAFT_57975"/>
<dbReference type="Pfam" id="PF07947">
    <property type="entry name" value="YhhN"/>
    <property type="match status" value="1"/>
</dbReference>
<dbReference type="InParanoid" id="B3S2C7"/>
<name>B3S2C7_TRIAD</name>
<dbReference type="CTD" id="6755517"/>
<evidence type="ECO:0000256" key="3">
    <source>
        <dbReference type="ARBA" id="ARBA00022692"/>
    </source>
</evidence>
<keyword evidence="5 9" id="KW-0472">Membrane</keyword>
<dbReference type="HOGENOM" id="CLU_079086_1_0_1"/>
<dbReference type="Proteomes" id="UP000009022">
    <property type="component" value="Unassembled WGS sequence"/>
</dbReference>
<dbReference type="FunCoup" id="B3S2C7">
    <property type="interactions" value="111"/>
</dbReference>
<accession>B3S2C7</accession>
<keyword evidence="3 9" id="KW-0812">Transmembrane</keyword>
<evidence type="ECO:0000256" key="5">
    <source>
        <dbReference type="ARBA" id="ARBA00023136"/>
    </source>
</evidence>
<dbReference type="eggNOG" id="KOG4804">
    <property type="taxonomic scope" value="Eukaryota"/>
</dbReference>
<dbReference type="GO" id="GO:0016787">
    <property type="term" value="F:hydrolase activity"/>
    <property type="evidence" value="ECO:0000318"/>
    <property type="project" value="GO_Central"/>
</dbReference>
<keyword evidence="4 9" id="KW-1133">Transmembrane helix</keyword>
<feature type="transmembrane region" description="Helical" evidence="9">
    <location>
        <begin position="229"/>
        <end position="247"/>
    </location>
</feature>